<dbReference type="EMBL" id="KC994902">
    <property type="protein sequence ID" value="AHN92056.1"/>
    <property type="molecule type" value="Genomic_DNA"/>
</dbReference>
<accession>Q9WHF4</accession>
<name>Q9WHF4_GVAS</name>
<dbReference type="Proteomes" id="UP000202635">
    <property type="component" value="Genome"/>
</dbReference>
<organism evidence="1">
    <name type="scientific">Agrotis segetum granulosis virus</name>
    <name type="common">AsGV</name>
    <name type="synonym">Agrotis segetum granulovirus</name>
    <dbReference type="NCBI Taxonomy" id="10464"/>
    <lineage>
        <taxon>Viruses</taxon>
        <taxon>Viruses incertae sedis</taxon>
        <taxon>Naldaviricetes</taxon>
        <taxon>Lefavirales</taxon>
        <taxon>Baculoviridae</taxon>
        <taxon>Betabaculovirus</taxon>
        <taxon>Betabaculovirus agsegetum</taxon>
    </lineage>
</organism>
<proteinExistence type="predicted"/>
<reference evidence="3" key="3">
    <citation type="journal article" date="2014" name="Arch. Virol.">
        <title>Complete genome sequence of Agrotis segetum granulovirus Shanghai strain.</title>
        <authorList>
            <person name="Zhang X."/>
            <person name="Liang Z."/>
            <person name="Yin X."/>
            <person name="Wang J."/>
            <person name="Shao X."/>
        </authorList>
    </citation>
    <scope>NUCLEOTIDE SEQUENCE</scope>
    <source>
        <strain evidence="3">L1</strain>
    </source>
</reference>
<reference evidence="1" key="1">
    <citation type="submission" date="1999-02" db="EMBL/GenBank/DDBJ databases">
        <title>The sequence analysis of two BamHI fragments of Agrotis segetum granulovirus DNA.</title>
        <authorList>
            <person name="Xiulian A."/>
            <person name="Ning W."/>
            <person name="Wei Z."/>
            <person name="Yuhu S."/>
        </authorList>
    </citation>
    <scope>NUCLEOTIDE SEQUENCE</scope>
    <source>
        <strain evidence="1">Xjasgv</strain>
    </source>
</reference>
<evidence type="ECO:0000313" key="1">
    <source>
        <dbReference type="EMBL" id="AAD34383.1"/>
    </source>
</evidence>
<organismHost>
    <name type="scientific">Agrotis segetum</name>
    <name type="common">Turnip moth</name>
    <dbReference type="NCBI Taxonomy" id="47767"/>
</organismHost>
<dbReference type="EMBL" id="KR584663">
    <property type="protein sequence ID" value="AKN63291.1"/>
    <property type="molecule type" value="Genomic_DNA"/>
</dbReference>
<dbReference type="Proteomes" id="UP000232958">
    <property type="component" value="Segment"/>
</dbReference>
<dbReference type="InterPro" id="IPR009265">
    <property type="entry name" value="AcMNPV_Orf29"/>
</dbReference>
<keyword evidence="6" id="KW-1185">Reference proteome</keyword>
<evidence type="ECO:0000313" key="4">
    <source>
        <dbReference type="EMBL" id="AKN63291.1"/>
    </source>
</evidence>
<protein>
    <submittedName>
        <fullName evidence="2">ORF16</fullName>
    </submittedName>
</protein>
<reference evidence="4 6" key="4">
    <citation type="submission" date="2015-05" db="EMBL/GenBank/DDBJ databases">
        <title>Complete Sequence of an Agrotis segetum granulovirus isolate from Europe.</title>
        <authorList>
            <person name="Gueli Alletti G."/>
            <person name="Wennmann J.T."/>
            <person name="Jehle J.A."/>
        </authorList>
    </citation>
    <scope>NUCLEOTIDE SEQUENCE [LARGE SCALE GENOMIC DNA]</scope>
    <source>
        <strain evidence="4 6">DA</strain>
    </source>
</reference>
<reference evidence="2 5" key="2">
    <citation type="submission" date="2004-09" db="EMBL/GenBank/DDBJ databases">
        <authorList>
            <person name="Ai X.L."/>
            <person name="Wang Z.F."/>
            <person name="Wang B."/>
            <person name="Zhang W."/>
            <person name="Li F."/>
            <person name="Fu J.H."/>
            <person name="Cui C.S."/>
            <person name="Shi Y.H."/>
            <person name="He M."/>
        </authorList>
    </citation>
    <scope>NUCLEOTIDE SEQUENCE [LARGE SCALE GENOMIC DNA]</scope>
</reference>
<evidence type="ECO:0000313" key="5">
    <source>
        <dbReference type="Proteomes" id="UP000202635"/>
    </source>
</evidence>
<sequence>MSHTSSRDRKMNTPPAFFKRPLTEQLSTVNRMKHDIVKVSTRYEKLAKLDSKPYEIRKQLQEKRTEFLKDFVEKL</sequence>
<evidence type="ECO:0000313" key="3">
    <source>
        <dbReference type="EMBL" id="AHN92056.1"/>
    </source>
</evidence>
<dbReference type="EMBL" id="AY522332">
    <property type="protein sequence ID" value="AAS82722.1"/>
    <property type="molecule type" value="Genomic_DNA"/>
</dbReference>
<evidence type="ECO:0000313" key="2">
    <source>
        <dbReference type="EMBL" id="AAS82722.1"/>
    </source>
</evidence>
<dbReference type="EMBL" id="AF130846">
    <property type="protein sequence ID" value="AAD34383.1"/>
    <property type="molecule type" value="Genomic_DNA"/>
</dbReference>
<evidence type="ECO:0000313" key="6">
    <source>
        <dbReference type="Proteomes" id="UP000232958"/>
    </source>
</evidence>
<gene>
    <name evidence="2" type="primary">ORF16</name>
    <name evidence="3" type="ORF">AsGV017</name>
    <name evidence="2" type="ORF">AsGVgp016</name>
</gene>
<dbReference type="Pfam" id="PF06034">
    <property type="entry name" value="DUF919"/>
    <property type="match status" value="1"/>
</dbReference>